<keyword evidence="3" id="KW-0728">SH3 domain</keyword>
<feature type="region of interest" description="Disordered" evidence="7">
    <location>
        <begin position="281"/>
        <end position="423"/>
    </location>
</feature>
<feature type="region of interest" description="Disordered" evidence="7">
    <location>
        <begin position="439"/>
        <end position="462"/>
    </location>
</feature>
<dbReference type="PANTHER" id="PTHR46514">
    <property type="entry name" value="AMPHIPHYSIN"/>
    <property type="match status" value="1"/>
</dbReference>
<name>A0AAN8L5N3_9TELE</name>
<evidence type="ECO:0000256" key="5">
    <source>
        <dbReference type="ARBA" id="ARBA00023054"/>
    </source>
</evidence>
<keyword evidence="8" id="KW-0812">Transmembrane</keyword>
<evidence type="ECO:0000256" key="2">
    <source>
        <dbReference type="ARBA" id="ARBA00004496"/>
    </source>
</evidence>
<evidence type="ECO:0000256" key="1">
    <source>
        <dbReference type="ARBA" id="ARBA00004308"/>
    </source>
</evidence>
<keyword evidence="6 8" id="KW-0472">Membrane</keyword>
<dbReference type="Proteomes" id="UP001356427">
    <property type="component" value="Unassembled WGS sequence"/>
</dbReference>
<comment type="subcellular location">
    <subcellularLocation>
        <location evidence="2">Cytoplasm</location>
    </subcellularLocation>
    <subcellularLocation>
        <location evidence="1">Endomembrane system</location>
    </subcellularLocation>
</comment>
<organism evidence="10 11">
    <name type="scientific">Coregonus suidteri</name>
    <dbReference type="NCBI Taxonomy" id="861788"/>
    <lineage>
        <taxon>Eukaryota</taxon>
        <taxon>Metazoa</taxon>
        <taxon>Chordata</taxon>
        <taxon>Craniata</taxon>
        <taxon>Vertebrata</taxon>
        <taxon>Euteleostomi</taxon>
        <taxon>Actinopterygii</taxon>
        <taxon>Neopterygii</taxon>
        <taxon>Teleostei</taxon>
        <taxon>Protacanthopterygii</taxon>
        <taxon>Salmoniformes</taxon>
        <taxon>Salmonidae</taxon>
        <taxon>Coregoninae</taxon>
        <taxon>Coregonus</taxon>
    </lineage>
</organism>
<keyword evidence="11" id="KW-1185">Reference proteome</keyword>
<dbReference type="InterPro" id="IPR004148">
    <property type="entry name" value="BAR_dom"/>
</dbReference>
<dbReference type="GO" id="GO:0071800">
    <property type="term" value="P:podosome assembly"/>
    <property type="evidence" value="ECO:0007669"/>
    <property type="project" value="TreeGrafter"/>
</dbReference>
<dbReference type="Pfam" id="PF03114">
    <property type="entry name" value="BAR"/>
    <property type="match status" value="1"/>
</dbReference>
<dbReference type="GO" id="GO:0001891">
    <property type="term" value="C:phagocytic cup"/>
    <property type="evidence" value="ECO:0007669"/>
    <property type="project" value="TreeGrafter"/>
</dbReference>
<feature type="compositionally biased region" description="Basic and acidic residues" evidence="7">
    <location>
        <begin position="326"/>
        <end position="357"/>
    </location>
</feature>
<dbReference type="InterPro" id="IPR046984">
    <property type="entry name" value="BAR_Bin2"/>
</dbReference>
<dbReference type="PRINTS" id="PR01251">
    <property type="entry name" value="AMPHIPHYSIN"/>
</dbReference>
<keyword evidence="4" id="KW-0963">Cytoplasm</keyword>
<dbReference type="SUPFAM" id="SSF103657">
    <property type="entry name" value="BAR/IMD domain-like"/>
    <property type="match status" value="1"/>
</dbReference>
<dbReference type="InterPro" id="IPR003005">
    <property type="entry name" value="Amphiphysin"/>
</dbReference>
<evidence type="ECO:0000256" key="8">
    <source>
        <dbReference type="SAM" id="Phobius"/>
    </source>
</evidence>
<evidence type="ECO:0000256" key="7">
    <source>
        <dbReference type="SAM" id="MobiDB-lite"/>
    </source>
</evidence>
<feature type="compositionally biased region" description="Basic and acidic residues" evidence="7">
    <location>
        <begin position="367"/>
        <end position="384"/>
    </location>
</feature>
<proteinExistence type="predicted"/>
<dbReference type="EMBL" id="JAGTTL010000024">
    <property type="protein sequence ID" value="KAK6303368.1"/>
    <property type="molecule type" value="Genomic_DNA"/>
</dbReference>
<reference evidence="10 11" key="1">
    <citation type="submission" date="2021-04" db="EMBL/GenBank/DDBJ databases">
        <authorList>
            <person name="De Guttry C."/>
            <person name="Zahm M."/>
            <person name="Klopp C."/>
            <person name="Cabau C."/>
            <person name="Louis A."/>
            <person name="Berthelot C."/>
            <person name="Parey E."/>
            <person name="Roest Crollius H."/>
            <person name="Montfort J."/>
            <person name="Robinson-Rechavi M."/>
            <person name="Bucao C."/>
            <person name="Bouchez O."/>
            <person name="Gislard M."/>
            <person name="Lluch J."/>
            <person name="Milhes M."/>
            <person name="Lampietro C."/>
            <person name="Lopez Roques C."/>
            <person name="Donnadieu C."/>
            <person name="Braasch I."/>
            <person name="Desvignes T."/>
            <person name="Postlethwait J."/>
            <person name="Bobe J."/>
            <person name="Wedekind C."/>
            <person name="Guiguen Y."/>
        </authorList>
    </citation>
    <scope>NUCLEOTIDE SEQUENCE [LARGE SCALE GENOMIC DNA]</scope>
    <source>
        <strain evidence="10">Cs_M1</strain>
        <tissue evidence="10">Blood</tissue>
    </source>
</reference>
<protein>
    <recommendedName>
        <fullName evidence="9">BAR domain-containing protein</fullName>
    </recommendedName>
</protein>
<dbReference type="GO" id="GO:0005737">
    <property type="term" value="C:cytoplasm"/>
    <property type="evidence" value="ECO:0007669"/>
    <property type="project" value="UniProtKB-SubCell"/>
</dbReference>
<feature type="transmembrane region" description="Helical" evidence="8">
    <location>
        <begin position="528"/>
        <end position="548"/>
    </location>
</feature>
<dbReference type="FunFam" id="1.20.1270.60:FF:000013">
    <property type="entry name" value="Amphiphysin isoform 2"/>
    <property type="match status" value="1"/>
</dbReference>
<dbReference type="PANTHER" id="PTHR46514:SF1">
    <property type="entry name" value="BRIDGING INTEGRATOR 2"/>
    <property type="match status" value="1"/>
</dbReference>
<accession>A0AAN8L5N3</accession>
<evidence type="ECO:0000313" key="11">
    <source>
        <dbReference type="Proteomes" id="UP001356427"/>
    </source>
</evidence>
<gene>
    <name evidence="10" type="ORF">J4Q44_G00258220</name>
</gene>
<evidence type="ECO:0000313" key="10">
    <source>
        <dbReference type="EMBL" id="KAK6303368.1"/>
    </source>
</evidence>
<dbReference type="GO" id="GO:0097320">
    <property type="term" value="P:plasma membrane tubulation"/>
    <property type="evidence" value="ECO:0007669"/>
    <property type="project" value="TreeGrafter"/>
</dbReference>
<evidence type="ECO:0000256" key="6">
    <source>
        <dbReference type="ARBA" id="ARBA00023136"/>
    </source>
</evidence>
<dbReference type="GO" id="GO:0005543">
    <property type="term" value="F:phospholipid binding"/>
    <property type="evidence" value="ECO:0007669"/>
    <property type="project" value="TreeGrafter"/>
</dbReference>
<feature type="domain" description="BAR" evidence="9">
    <location>
        <begin position="29"/>
        <end position="245"/>
    </location>
</feature>
<feature type="compositionally biased region" description="Basic and acidic residues" evidence="7">
    <location>
        <begin position="392"/>
        <end position="402"/>
    </location>
</feature>
<evidence type="ECO:0000256" key="3">
    <source>
        <dbReference type="ARBA" id="ARBA00022443"/>
    </source>
</evidence>
<dbReference type="GO" id="GO:0006911">
    <property type="term" value="P:phagocytosis, engulfment"/>
    <property type="evidence" value="ECO:0007669"/>
    <property type="project" value="TreeGrafter"/>
</dbReference>
<dbReference type="PROSITE" id="PS51021">
    <property type="entry name" value="BAR"/>
    <property type="match status" value="1"/>
</dbReference>
<dbReference type="AlphaFoldDB" id="A0AAN8L5N3"/>
<keyword evidence="5" id="KW-0175">Coiled coil</keyword>
<evidence type="ECO:0000256" key="4">
    <source>
        <dbReference type="ARBA" id="ARBA00022490"/>
    </source>
</evidence>
<dbReference type="InterPro" id="IPR027267">
    <property type="entry name" value="AH/BAR_dom_sf"/>
</dbReference>
<keyword evidence="8" id="KW-1133">Transmembrane helix</keyword>
<sequence length="587" mass="65118">MSEGHSPKGGAGVFAKKVQRQLSRGKEKVLQKFGKTVETKDERFEQCLLNLTDQQIDGNRLYKDLKHYLSSVKEMREASKRLSQSLYDVYEPDWDGEEDLGAIVEGEDLLWNDYEAKLLDQALRTMESYMSQFPDIRERVAKRGRKLVDYDSSRHHLEAMQNAKKKDDVKIAKAADEVNIAQSVFECINRELRDELPALYDSRIGCYVSVFTAITNLRDTFFKEMTTFNSDLQNVMKDLKDQHPDKVFVIKGLNRTGSLNRRSLMSPKSWKASFSDFHQSYSPGKSGTLTRDRSSFRSPSSPRYDESLTSTPAVSSRPLPIEEPSSEARDLDADSTRSEGPTAEKKPGSESRDDTTKEGASGSGQKSGEEKLAEEEKGVKKRASEPSSDQHSTTDKKGEVERPAALTESTSEVTNSHDSESVELQLSAIDTPQLTLESSVAREDSGAHGVQNGAATDGSDSDIEATGLVQKAEKLYIQEPEDVKNTVQISLLPQLVNLTSITMTIPPMTATEMSTTTPLPTHTDSSTVIGVVIVVVLLMLAGLGFLLYRYLCHNKGAYTTTGEPSPVEDPDQAHGNIVTDEKKEYFI</sequence>
<comment type="caution">
    <text evidence="10">The sequence shown here is derived from an EMBL/GenBank/DDBJ whole genome shotgun (WGS) entry which is preliminary data.</text>
</comment>
<dbReference type="SMART" id="SM00721">
    <property type="entry name" value="BAR"/>
    <property type="match status" value="1"/>
</dbReference>
<dbReference type="Gene3D" id="1.20.1270.60">
    <property type="entry name" value="Arfaptin homology (AH) domain/BAR domain"/>
    <property type="match status" value="1"/>
</dbReference>
<dbReference type="CDD" id="cd07612">
    <property type="entry name" value="BAR_Bin2"/>
    <property type="match status" value="1"/>
</dbReference>
<evidence type="ECO:0000259" key="9">
    <source>
        <dbReference type="PROSITE" id="PS51021"/>
    </source>
</evidence>
<dbReference type="GO" id="GO:0012505">
    <property type="term" value="C:endomembrane system"/>
    <property type="evidence" value="ECO:0007669"/>
    <property type="project" value="UniProtKB-SubCell"/>
</dbReference>
<dbReference type="GO" id="GO:0002102">
    <property type="term" value="C:podosome"/>
    <property type="evidence" value="ECO:0007669"/>
    <property type="project" value="TreeGrafter"/>
</dbReference>